<evidence type="ECO:0000259" key="1">
    <source>
        <dbReference type="Pfam" id="PF00248"/>
    </source>
</evidence>
<dbReference type="AlphaFoldDB" id="A0A177V7M8"/>
<keyword evidence="5" id="KW-1185">Reference proteome</keyword>
<sequence>MHVGKITLAWVLSKSAQMYVIPGTTSPDRLVENIDAGKAELSAEEVEEIDGVINSFKASGERYPPGMKKAF</sequence>
<dbReference type="Proteomes" id="UP000077671">
    <property type="component" value="Unassembled WGS sequence"/>
</dbReference>
<reference evidence="2" key="3">
    <citation type="submission" date="2020-10" db="EMBL/GenBank/DDBJ databases">
        <authorList>
            <person name="Sedaghatjoo S."/>
        </authorList>
    </citation>
    <scope>NUCLEOTIDE SEQUENCE</scope>
    <source>
        <strain evidence="2">AZH3</strain>
    </source>
</reference>
<reference evidence="3" key="2">
    <citation type="journal article" date="2019" name="IMA Fungus">
        <title>Genome sequencing and comparison of five Tilletia species to identify candidate genes for the detection of regulated species infecting wheat.</title>
        <authorList>
            <person name="Nguyen H.D.T."/>
            <person name="Sultana T."/>
            <person name="Kesanakurti P."/>
            <person name="Hambleton S."/>
        </authorList>
    </citation>
    <scope>NUCLEOTIDE SEQUENCE</scope>
    <source>
        <strain evidence="3">DAOMC 238032</strain>
    </source>
</reference>
<proteinExistence type="predicted"/>
<evidence type="ECO:0000313" key="3">
    <source>
        <dbReference type="EMBL" id="KAE8265317.1"/>
    </source>
</evidence>
<dbReference type="Gene3D" id="3.20.20.100">
    <property type="entry name" value="NADP-dependent oxidoreductase domain"/>
    <property type="match status" value="1"/>
</dbReference>
<evidence type="ECO:0000313" key="5">
    <source>
        <dbReference type="Proteomes" id="UP000836402"/>
    </source>
</evidence>
<dbReference type="InterPro" id="IPR036812">
    <property type="entry name" value="NAD(P)_OxRdtase_dom_sf"/>
</dbReference>
<dbReference type="InterPro" id="IPR023210">
    <property type="entry name" value="NADP_OxRdtase_dom"/>
</dbReference>
<accession>A0A177V7M8</accession>
<evidence type="ECO:0000313" key="4">
    <source>
        <dbReference type="Proteomes" id="UP000077671"/>
    </source>
</evidence>
<dbReference type="SUPFAM" id="SSF51430">
    <property type="entry name" value="NAD(P)-linked oxidoreductase"/>
    <property type="match status" value="1"/>
</dbReference>
<protein>
    <recommendedName>
        <fullName evidence="1">NADP-dependent oxidoreductase domain-containing protein</fullName>
    </recommendedName>
</protein>
<feature type="domain" description="NADP-dependent oxidoreductase" evidence="1">
    <location>
        <begin position="2"/>
        <end position="53"/>
    </location>
</feature>
<dbReference type="EMBL" id="CAJHJG010001567">
    <property type="protein sequence ID" value="CAD6913324.1"/>
    <property type="molecule type" value="Genomic_DNA"/>
</dbReference>
<gene>
    <name evidence="3" type="ORF">A4X03_0g335</name>
    <name evidence="2" type="ORF">JKIAZH3_G2757</name>
</gene>
<dbReference type="EMBL" id="LWDD02000018">
    <property type="protein sequence ID" value="KAE8265317.1"/>
    <property type="molecule type" value="Genomic_DNA"/>
</dbReference>
<dbReference type="Proteomes" id="UP000836402">
    <property type="component" value="Unassembled WGS sequence"/>
</dbReference>
<evidence type="ECO:0000313" key="2">
    <source>
        <dbReference type="EMBL" id="CAD6913324.1"/>
    </source>
</evidence>
<organism evidence="3 4">
    <name type="scientific">Tilletia caries</name>
    <name type="common">wheat bunt fungus</name>
    <dbReference type="NCBI Taxonomy" id="13290"/>
    <lineage>
        <taxon>Eukaryota</taxon>
        <taxon>Fungi</taxon>
        <taxon>Dikarya</taxon>
        <taxon>Basidiomycota</taxon>
        <taxon>Ustilaginomycotina</taxon>
        <taxon>Exobasidiomycetes</taxon>
        <taxon>Tilletiales</taxon>
        <taxon>Tilletiaceae</taxon>
        <taxon>Tilletia</taxon>
    </lineage>
</organism>
<dbReference type="Pfam" id="PF00248">
    <property type="entry name" value="Aldo_ket_red"/>
    <property type="match status" value="1"/>
</dbReference>
<comment type="caution">
    <text evidence="3">The sequence shown here is derived from an EMBL/GenBank/DDBJ whole genome shotgun (WGS) entry which is preliminary data.</text>
</comment>
<reference evidence="3" key="1">
    <citation type="submission" date="2016-04" db="EMBL/GenBank/DDBJ databases">
        <authorList>
            <person name="Nguyen H.D."/>
            <person name="Kesanakurti P."/>
            <person name="Cullis J."/>
            <person name="Levesque C.A."/>
            <person name="Hambleton S."/>
        </authorList>
    </citation>
    <scope>NUCLEOTIDE SEQUENCE</scope>
    <source>
        <strain evidence="3">DAOMC 238032</strain>
    </source>
</reference>
<name>A0A177V7M8_9BASI</name>